<accession>A0ABD0Y335</accession>
<reference evidence="1 2" key="1">
    <citation type="submission" date="2024-07" db="EMBL/GenBank/DDBJ databases">
        <title>Chromosome-level genome assembly of the water stick insect Ranatra chinensis (Heteroptera: Nepidae).</title>
        <authorList>
            <person name="Liu X."/>
        </authorList>
    </citation>
    <scope>NUCLEOTIDE SEQUENCE [LARGE SCALE GENOMIC DNA]</scope>
    <source>
        <strain evidence="1">Cailab_2021Rc</strain>
        <tissue evidence="1">Muscle</tissue>
    </source>
</reference>
<dbReference type="Proteomes" id="UP001558652">
    <property type="component" value="Unassembled WGS sequence"/>
</dbReference>
<gene>
    <name evidence="1" type="ORF">AAG570_004200</name>
</gene>
<name>A0ABD0Y335_9HEMI</name>
<dbReference type="EMBL" id="JBFDAA010000015">
    <property type="protein sequence ID" value="KAL1117887.1"/>
    <property type="molecule type" value="Genomic_DNA"/>
</dbReference>
<comment type="caution">
    <text evidence="1">The sequence shown here is derived from an EMBL/GenBank/DDBJ whole genome shotgun (WGS) entry which is preliminary data.</text>
</comment>
<evidence type="ECO:0000313" key="1">
    <source>
        <dbReference type="EMBL" id="KAL1117887.1"/>
    </source>
</evidence>
<sequence length="106" mass="11906">MQIISGHGNFAGKLAGFGLRDEGNCTCGVAETVGHVLLECGKYGDIRGEYVRKMVGLELNKMVGIKFCFIFHRNIREKGVGGVERWAIIRYCSWKWLSTTTDRNSF</sequence>
<evidence type="ECO:0000313" key="2">
    <source>
        <dbReference type="Proteomes" id="UP001558652"/>
    </source>
</evidence>
<proteinExistence type="predicted"/>
<protein>
    <recommendedName>
        <fullName evidence="3">Reverse transcriptase</fullName>
    </recommendedName>
</protein>
<organism evidence="1 2">
    <name type="scientific">Ranatra chinensis</name>
    <dbReference type="NCBI Taxonomy" id="642074"/>
    <lineage>
        <taxon>Eukaryota</taxon>
        <taxon>Metazoa</taxon>
        <taxon>Ecdysozoa</taxon>
        <taxon>Arthropoda</taxon>
        <taxon>Hexapoda</taxon>
        <taxon>Insecta</taxon>
        <taxon>Pterygota</taxon>
        <taxon>Neoptera</taxon>
        <taxon>Paraneoptera</taxon>
        <taxon>Hemiptera</taxon>
        <taxon>Heteroptera</taxon>
        <taxon>Panheteroptera</taxon>
        <taxon>Nepomorpha</taxon>
        <taxon>Nepidae</taxon>
        <taxon>Ranatrinae</taxon>
        <taxon>Ranatra</taxon>
    </lineage>
</organism>
<dbReference type="AlphaFoldDB" id="A0ABD0Y335"/>
<evidence type="ECO:0008006" key="3">
    <source>
        <dbReference type="Google" id="ProtNLM"/>
    </source>
</evidence>
<keyword evidence="2" id="KW-1185">Reference proteome</keyword>